<accession>A0A5S9P772</accession>
<dbReference type="Pfam" id="PF01142">
    <property type="entry name" value="TruD"/>
    <property type="match status" value="2"/>
</dbReference>
<dbReference type="InterPro" id="IPR001656">
    <property type="entry name" value="PsdUridine_synth_TruD"/>
</dbReference>
<dbReference type="EC" id="5.4.99.27" evidence="4"/>
<dbReference type="SUPFAM" id="SSF55120">
    <property type="entry name" value="Pseudouridine synthase"/>
    <property type="match status" value="1"/>
</dbReference>
<protein>
    <recommendedName>
        <fullName evidence="4">tRNA pseudouridine synthase D</fullName>
        <ecNumber evidence="4">5.4.99.27</ecNumber>
    </recommendedName>
    <alternativeName>
        <fullName evidence="4">tRNA pseudouridine(13) synthase</fullName>
    </alternativeName>
    <alternativeName>
        <fullName evidence="4">tRNA pseudouridylate synthase D</fullName>
    </alternativeName>
    <alternativeName>
        <fullName evidence="4">tRNA-uridine isomerase D</fullName>
    </alternativeName>
</protein>
<dbReference type="InterPro" id="IPR050170">
    <property type="entry name" value="TruD_pseudoU_synthase"/>
</dbReference>
<dbReference type="GO" id="GO:0003723">
    <property type="term" value="F:RNA binding"/>
    <property type="evidence" value="ECO:0007669"/>
    <property type="project" value="InterPro"/>
</dbReference>
<dbReference type="OrthoDB" id="1550679at2"/>
<proteinExistence type="inferred from homology"/>
<dbReference type="PROSITE" id="PS01268">
    <property type="entry name" value="UPF0024"/>
    <property type="match status" value="1"/>
</dbReference>
<feature type="domain" description="TRUD" evidence="5">
    <location>
        <begin position="165"/>
        <end position="311"/>
    </location>
</feature>
<comment type="catalytic activity">
    <reaction evidence="4">
        <text>uridine(13) in tRNA = pseudouridine(13) in tRNA</text>
        <dbReference type="Rhea" id="RHEA:42540"/>
        <dbReference type="Rhea" id="RHEA-COMP:10105"/>
        <dbReference type="Rhea" id="RHEA-COMP:10106"/>
        <dbReference type="ChEBI" id="CHEBI:65314"/>
        <dbReference type="ChEBI" id="CHEBI:65315"/>
        <dbReference type="EC" id="5.4.99.27"/>
    </reaction>
</comment>
<dbReference type="InterPro" id="IPR020103">
    <property type="entry name" value="PsdUridine_synth_cat_dom_sf"/>
</dbReference>
<keyword evidence="2 4" id="KW-0819">tRNA processing</keyword>
<dbReference type="EMBL" id="CACSIO010000005">
    <property type="protein sequence ID" value="CAA0099312.1"/>
    <property type="molecule type" value="Genomic_DNA"/>
</dbReference>
<evidence type="ECO:0000256" key="3">
    <source>
        <dbReference type="ARBA" id="ARBA00023235"/>
    </source>
</evidence>
<gene>
    <name evidence="4 6" type="primary">truD</name>
    <name evidence="6" type="ORF">OPDIPICF_04266</name>
</gene>
<dbReference type="PANTHER" id="PTHR47811:SF1">
    <property type="entry name" value="TRNA PSEUDOURIDINE SYNTHASE D"/>
    <property type="match status" value="1"/>
</dbReference>
<dbReference type="Gene3D" id="3.30.2340.10">
    <property type="entry name" value="TruD, insertion domain"/>
    <property type="match status" value="1"/>
</dbReference>
<dbReference type="PANTHER" id="PTHR47811">
    <property type="entry name" value="TRNA PSEUDOURIDINE SYNTHASE D"/>
    <property type="match status" value="1"/>
</dbReference>
<comment type="similarity">
    <text evidence="1 4">Belongs to the pseudouridine synthase TruD family.</text>
</comment>
<evidence type="ECO:0000259" key="5">
    <source>
        <dbReference type="PROSITE" id="PS50984"/>
    </source>
</evidence>
<dbReference type="InterPro" id="IPR043165">
    <property type="entry name" value="TruD_insert_sf"/>
</dbReference>
<dbReference type="Gene3D" id="3.30.2350.20">
    <property type="entry name" value="TruD, catalytic domain"/>
    <property type="match status" value="1"/>
</dbReference>
<dbReference type="InterPro" id="IPR011760">
    <property type="entry name" value="PsdUridine_synth_TruD_insert"/>
</dbReference>
<sequence>MSVSESQPAGSEYPLNVNRAYPVPDVTGTLKAVPEDFVVEEQLGFEPSGEGEHLWLWVEKRELTTQAVIGDLARQLGVARRDIGYSGLKDKNAVTRQWFSVPWPIKKESPDIPGTERWSLQAMTRHDRKLKRGVHKTNAFKLRITQVEGDHNLVDERLALIQRQGFPNYFGEQRFGFGGANVKKAERMFAGALKCKRAERSIYLSAVRSWFFNQYLSERIARKNWCRSIDGDCFSLAGTGSVFGPEDSNQELDQRLLGGDIHIAGPLVGERSRLAAEALAIQQLVEQRADQLKQGLLDARMESALRALRVIPLEMTWQWEGDALSIAFVLPTGAFATALVREMIQVNGALW</sequence>
<reference evidence="6 7" key="1">
    <citation type="submission" date="2019-11" db="EMBL/GenBank/DDBJ databases">
        <authorList>
            <person name="Holert J."/>
        </authorList>
    </citation>
    <scope>NUCLEOTIDE SEQUENCE [LARGE SCALE GENOMIC DNA]</scope>
    <source>
        <strain evidence="6">SB11_3</strain>
    </source>
</reference>
<dbReference type="GO" id="GO:0005829">
    <property type="term" value="C:cytosol"/>
    <property type="evidence" value="ECO:0007669"/>
    <property type="project" value="TreeGrafter"/>
</dbReference>
<dbReference type="InterPro" id="IPR042214">
    <property type="entry name" value="TruD_catalytic"/>
</dbReference>
<evidence type="ECO:0000256" key="1">
    <source>
        <dbReference type="ARBA" id="ARBA00007953"/>
    </source>
</evidence>
<dbReference type="AlphaFoldDB" id="A0A5S9P772"/>
<dbReference type="InterPro" id="IPR020119">
    <property type="entry name" value="PsdUridine_synth_TruD_CS"/>
</dbReference>
<dbReference type="PROSITE" id="PS50984">
    <property type="entry name" value="TRUD"/>
    <property type="match status" value="1"/>
</dbReference>
<dbReference type="GO" id="GO:0031119">
    <property type="term" value="P:tRNA pseudouridine synthesis"/>
    <property type="evidence" value="ECO:0007669"/>
    <property type="project" value="UniProtKB-UniRule"/>
</dbReference>
<name>A0A5S9P772_9GAMM</name>
<keyword evidence="3 4" id="KW-0413">Isomerase</keyword>
<keyword evidence="7" id="KW-1185">Reference proteome</keyword>
<organism evidence="6 7">
    <name type="scientific">BD1-7 clade bacterium</name>
    <dbReference type="NCBI Taxonomy" id="2029982"/>
    <lineage>
        <taxon>Bacteria</taxon>
        <taxon>Pseudomonadati</taxon>
        <taxon>Pseudomonadota</taxon>
        <taxon>Gammaproteobacteria</taxon>
        <taxon>Cellvibrionales</taxon>
        <taxon>Spongiibacteraceae</taxon>
        <taxon>BD1-7 clade</taxon>
    </lineage>
</organism>
<evidence type="ECO:0000256" key="4">
    <source>
        <dbReference type="HAMAP-Rule" id="MF_01082"/>
    </source>
</evidence>
<comment type="function">
    <text evidence="4">Responsible for synthesis of pseudouridine from uracil-13 in transfer RNAs.</text>
</comment>
<dbReference type="HAMAP" id="MF_01082">
    <property type="entry name" value="TruD"/>
    <property type="match status" value="1"/>
</dbReference>
<evidence type="ECO:0000313" key="6">
    <source>
        <dbReference type="EMBL" id="CAA0099312.1"/>
    </source>
</evidence>
<evidence type="ECO:0000256" key="2">
    <source>
        <dbReference type="ARBA" id="ARBA00022694"/>
    </source>
</evidence>
<evidence type="ECO:0000313" key="7">
    <source>
        <dbReference type="Proteomes" id="UP000441399"/>
    </source>
</evidence>
<dbReference type="GO" id="GO:0160150">
    <property type="term" value="F:tRNA pseudouridine(13) synthase activity"/>
    <property type="evidence" value="ECO:0007669"/>
    <property type="project" value="UniProtKB-EC"/>
</dbReference>
<dbReference type="Proteomes" id="UP000441399">
    <property type="component" value="Unassembled WGS sequence"/>
</dbReference>
<feature type="active site" description="Nucleophile" evidence="4">
    <location>
        <position position="90"/>
    </location>
</feature>